<feature type="region of interest" description="Disordered" evidence="1">
    <location>
        <begin position="1"/>
        <end position="82"/>
    </location>
</feature>
<dbReference type="RefSeq" id="XP_066806362.1">
    <property type="nucleotide sequence ID" value="XM_066943820.1"/>
</dbReference>
<feature type="compositionally biased region" description="Low complexity" evidence="1">
    <location>
        <begin position="10"/>
        <end position="22"/>
    </location>
</feature>
<gene>
    <name evidence="3" type="ORF">IAR55_000686</name>
</gene>
<evidence type="ECO:0000259" key="2">
    <source>
        <dbReference type="Pfam" id="PF10354"/>
    </source>
</evidence>
<dbReference type="GeneID" id="92177946"/>
<protein>
    <recommendedName>
        <fullName evidence="2">25S rRNA (uridine-N(3))-methyltransferase BMT5-like domain-containing protein</fullName>
    </recommendedName>
</protein>
<dbReference type="Proteomes" id="UP001388673">
    <property type="component" value="Unassembled WGS sequence"/>
</dbReference>
<feature type="compositionally biased region" description="Acidic residues" evidence="1">
    <location>
        <begin position="255"/>
        <end position="277"/>
    </location>
</feature>
<evidence type="ECO:0000313" key="3">
    <source>
        <dbReference type="EMBL" id="KAK8870116.1"/>
    </source>
</evidence>
<dbReference type="PANTHER" id="PTHR11538:SF26">
    <property type="entry name" value="FERREDOXIN-FOLD ANTICODON-BINDING DOMAIN-CONTAINING PROTEIN 1"/>
    <property type="match status" value="1"/>
</dbReference>
<dbReference type="GO" id="GO:0070042">
    <property type="term" value="F:rRNA (uridine-N3-)-methyltransferase activity"/>
    <property type="evidence" value="ECO:0007669"/>
    <property type="project" value="InterPro"/>
</dbReference>
<dbReference type="EMBL" id="JBCAWK010000001">
    <property type="protein sequence ID" value="KAK8870116.1"/>
    <property type="molecule type" value="Genomic_DNA"/>
</dbReference>
<reference evidence="3 4" key="1">
    <citation type="journal article" date="2024" name="bioRxiv">
        <title>Comparative genomics of Cryptococcus and Kwoniella reveals pathogenesis evolution and contrasting karyotype dynamics via intercentromeric recombination or chromosome fusion.</title>
        <authorList>
            <person name="Coelho M.A."/>
            <person name="David-Palma M."/>
            <person name="Shea T."/>
            <person name="Bowers K."/>
            <person name="McGinley-Smith S."/>
            <person name="Mohammad A.W."/>
            <person name="Gnirke A."/>
            <person name="Yurkov A.M."/>
            <person name="Nowrousian M."/>
            <person name="Sun S."/>
            <person name="Cuomo C.A."/>
            <person name="Heitman J."/>
        </authorList>
    </citation>
    <scope>NUCLEOTIDE SEQUENCE [LARGE SCALE GENOMIC DNA]</scope>
    <source>
        <strain evidence="3 4">CBS 13917</strain>
    </source>
</reference>
<dbReference type="KEGG" id="kne:92177946"/>
<evidence type="ECO:0000256" key="1">
    <source>
        <dbReference type="SAM" id="MobiDB-lite"/>
    </source>
</evidence>
<keyword evidence="4" id="KW-1185">Reference proteome</keyword>
<feature type="domain" description="25S rRNA (uridine-N(3))-methyltransferase BMT5-like" evidence="2">
    <location>
        <begin position="95"/>
        <end position="364"/>
    </location>
</feature>
<feature type="compositionally biased region" description="Low complexity" evidence="1">
    <location>
        <begin position="54"/>
        <end position="73"/>
    </location>
</feature>
<dbReference type="Pfam" id="PF10354">
    <property type="entry name" value="BMT5-like"/>
    <property type="match status" value="1"/>
</dbReference>
<dbReference type="PANTHER" id="PTHR11538">
    <property type="entry name" value="PHENYLALANYL-TRNA SYNTHETASE"/>
    <property type="match status" value="1"/>
</dbReference>
<dbReference type="InterPro" id="IPR019446">
    <property type="entry name" value="BMT5-like"/>
</dbReference>
<feature type="region of interest" description="Disordered" evidence="1">
    <location>
        <begin position="251"/>
        <end position="286"/>
    </location>
</feature>
<feature type="region of interest" description="Disordered" evidence="1">
    <location>
        <begin position="394"/>
        <end position="421"/>
    </location>
</feature>
<comment type="caution">
    <text evidence="3">The sequence shown here is derived from an EMBL/GenBank/DDBJ whole genome shotgun (WGS) entry which is preliminary data.</text>
</comment>
<dbReference type="GO" id="GO:0005737">
    <property type="term" value="C:cytoplasm"/>
    <property type="evidence" value="ECO:0007669"/>
    <property type="project" value="TreeGrafter"/>
</dbReference>
<dbReference type="AlphaFoldDB" id="A0AAW0Z7R7"/>
<organism evidence="3 4">
    <name type="scientific">Kwoniella newhampshirensis</name>
    <dbReference type="NCBI Taxonomy" id="1651941"/>
    <lineage>
        <taxon>Eukaryota</taxon>
        <taxon>Fungi</taxon>
        <taxon>Dikarya</taxon>
        <taxon>Basidiomycota</taxon>
        <taxon>Agaricomycotina</taxon>
        <taxon>Tremellomycetes</taxon>
        <taxon>Tremellales</taxon>
        <taxon>Cryptococcaceae</taxon>
        <taxon>Kwoniella</taxon>
    </lineage>
</organism>
<proteinExistence type="predicted"/>
<dbReference type="GO" id="GO:0070475">
    <property type="term" value="P:rRNA base methylation"/>
    <property type="evidence" value="ECO:0007669"/>
    <property type="project" value="InterPro"/>
</dbReference>
<sequence>MPKATKLKNALASHQHSAAVAAAKKRARAADEAKQLSVRASLDGSKKGKKRAKQASSSLHASLAGSTSTSAAGGTKGKTKVQPATIPFDSLDTILCLGEANFSFALSLILPPHSFPGHQILATAFDSEEVTYKKYADAENNVNRLREGGVKVEFGVDAGALEKCKSLGKGRRWSRVVFNFPHVGAGITDQDRNILTNQHMLLRFFRSVQPYLTDGPTHIPIPSASKSRAKSGVKASTVALAKKKALAKAKRSAFDGDEADDGVSDLELEEEEKEEDDGFIRDEMNPSLSIPLPTKGPTFTPPHRAGSVLVTLLNCPPYTLWSVSRLATHPPPLCPGTQLPQPRYSLLRSFEFRPEVYEGYAHRRTIGFKEGLSKSENEEIMGRKGKARTWEFVRAEERDEEGGDSYETRKQDSGWGGRSKA</sequence>
<evidence type="ECO:0000313" key="4">
    <source>
        <dbReference type="Proteomes" id="UP001388673"/>
    </source>
</evidence>
<name>A0AAW0Z7R7_9TREE</name>
<accession>A0AAW0Z7R7</accession>